<dbReference type="EMBL" id="JBBJCI010000207">
    <property type="protein sequence ID" value="KAK7240974.1"/>
    <property type="molecule type" value="Genomic_DNA"/>
</dbReference>
<gene>
    <name evidence="1" type="ORF">SO694_00054020</name>
</gene>
<accession>A0ABR1FXH9</accession>
<name>A0ABR1FXH9_AURAN</name>
<organism evidence="1 2">
    <name type="scientific">Aureococcus anophagefferens</name>
    <name type="common">Harmful bloom alga</name>
    <dbReference type="NCBI Taxonomy" id="44056"/>
    <lineage>
        <taxon>Eukaryota</taxon>
        <taxon>Sar</taxon>
        <taxon>Stramenopiles</taxon>
        <taxon>Ochrophyta</taxon>
        <taxon>Pelagophyceae</taxon>
        <taxon>Pelagomonadales</taxon>
        <taxon>Pelagomonadaceae</taxon>
        <taxon>Aureococcus</taxon>
    </lineage>
</organism>
<comment type="caution">
    <text evidence="1">The sequence shown here is derived from an EMBL/GenBank/DDBJ whole genome shotgun (WGS) entry which is preliminary data.</text>
</comment>
<proteinExistence type="predicted"/>
<sequence length="255" mass="27448">MKLAGSLTVYVIAAVQKGIDVDQATWLSVVKDGCAGSSVCEATIVKHHGSQIAEELADMVEEIDGDASDSQLTDPRTLPDLLCAPRSVTEACPAKLYKRPDPTPPRETVSTAFWNARSKRTKGGGDVEVHLINDKETMDCGPTEKASLAARFKDPSVRRIKPGEEKLVSVGVVANAQVAPPTLRVKPLGAPCGDGVDVEVDFANPWRVYEVTTNKAFEEESPRSPANLPLLVRLMDDRDARDALPKDHPAAKGEL</sequence>
<evidence type="ECO:0000313" key="2">
    <source>
        <dbReference type="Proteomes" id="UP001363151"/>
    </source>
</evidence>
<evidence type="ECO:0000313" key="1">
    <source>
        <dbReference type="EMBL" id="KAK7240974.1"/>
    </source>
</evidence>
<reference evidence="1 2" key="1">
    <citation type="submission" date="2024-03" db="EMBL/GenBank/DDBJ databases">
        <title>Aureococcus anophagefferens CCMP1851 and Kratosvirus quantuckense: Draft genome of a second virus-susceptible host strain in the model system.</title>
        <authorList>
            <person name="Chase E."/>
            <person name="Truchon A.R."/>
            <person name="Schepens W."/>
            <person name="Wilhelm S.W."/>
        </authorList>
    </citation>
    <scope>NUCLEOTIDE SEQUENCE [LARGE SCALE GENOMIC DNA]</scope>
    <source>
        <strain evidence="1 2">CCMP1851</strain>
    </source>
</reference>
<dbReference type="Proteomes" id="UP001363151">
    <property type="component" value="Unassembled WGS sequence"/>
</dbReference>
<evidence type="ECO:0008006" key="3">
    <source>
        <dbReference type="Google" id="ProtNLM"/>
    </source>
</evidence>
<keyword evidence="2" id="KW-1185">Reference proteome</keyword>
<protein>
    <recommendedName>
        <fullName evidence="3">PIH1 N-terminal domain-containing protein</fullName>
    </recommendedName>
</protein>